<feature type="region of interest" description="Disordered" evidence="1">
    <location>
        <begin position="87"/>
        <end position="121"/>
    </location>
</feature>
<organism evidence="2 3">
    <name type="scientific">Anthostomella pinea</name>
    <dbReference type="NCBI Taxonomy" id="933095"/>
    <lineage>
        <taxon>Eukaryota</taxon>
        <taxon>Fungi</taxon>
        <taxon>Dikarya</taxon>
        <taxon>Ascomycota</taxon>
        <taxon>Pezizomycotina</taxon>
        <taxon>Sordariomycetes</taxon>
        <taxon>Xylariomycetidae</taxon>
        <taxon>Xylariales</taxon>
        <taxon>Xylariaceae</taxon>
        <taxon>Anthostomella</taxon>
    </lineage>
</organism>
<keyword evidence="3" id="KW-1185">Reference proteome</keyword>
<protein>
    <submittedName>
        <fullName evidence="2">Uu.00g134290.m01.CDS01</fullName>
    </submittedName>
</protein>
<gene>
    <name evidence="2" type="ORF">KHLLAP_LOCUS8871</name>
</gene>
<reference evidence="2" key="1">
    <citation type="submission" date="2023-10" db="EMBL/GenBank/DDBJ databases">
        <authorList>
            <person name="Hackl T."/>
        </authorList>
    </citation>
    <scope>NUCLEOTIDE SEQUENCE</scope>
</reference>
<evidence type="ECO:0000256" key="1">
    <source>
        <dbReference type="SAM" id="MobiDB-lite"/>
    </source>
</evidence>
<name>A0AAI8YKX7_9PEZI</name>
<sequence length="121" mass="13345">MIYALEYDTGKKYNKFLHHILPLPGERHCRYLVPPVGDDQEGFMCLITTRFNNGSTLNKHYKDKHTCQVDKNPSGGAPPTEALAEASSMITTQTGITTPLGTNRTSRQHLATTSSDRIPGA</sequence>
<comment type="caution">
    <text evidence="2">The sequence shown here is derived from an EMBL/GenBank/DDBJ whole genome shotgun (WGS) entry which is preliminary data.</text>
</comment>
<feature type="compositionally biased region" description="Low complexity" evidence="1">
    <location>
        <begin position="90"/>
        <end position="102"/>
    </location>
</feature>
<feature type="compositionally biased region" description="Polar residues" evidence="1">
    <location>
        <begin position="103"/>
        <end position="121"/>
    </location>
</feature>
<dbReference type="AlphaFoldDB" id="A0AAI8YKX7"/>
<accession>A0AAI8YKX7</accession>
<evidence type="ECO:0000313" key="3">
    <source>
        <dbReference type="Proteomes" id="UP001295740"/>
    </source>
</evidence>
<proteinExistence type="predicted"/>
<dbReference type="EMBL" id="CAUWAG010000011">
    <property type="protein sequence ID" value="CAJ2508403.1"/>
    <property type="molecule type" value="Genomic_DNA"/>
</dbReference>
<evidence type="ECO:0000313" key="2">
    <source>
        <dbReference type="EMBL" id="CAJ2508403.1"/>
    </source>
</evidence>
<dbReference type="Proteomes" id="UP001295740">
    <property type="component" value="Unassembled WGS sequence"/>
</dbReference>